<keyword evidence="3" id="KW-0342">GTP-binding</keyword>
<accession>A0A8B9HZB3</accession>
<feature type="domain" description="AIG1-type G" evidence="5">
    <location>
        <begin position="2"/>
        <end position="83"/>
    </location>
</feature>
<organism evidence="6 7">
    <name type="scientific">Astyanax mexicanus</name>
    <name type="common">Blind cave fish</name>
    <name type="synonym">Astyanax fasciatus mexicanus</name>
    <dbReference type="NCBI Taxonomy" id="7994"/>
    <lineage>
        <taxon>Eukaryota</taxon>
        <taxon>Metazoa</taxon>
        <taxon>Chordata</taxon>
        <taxon>Craniata</taxon>
        <taxon>Vertebrata</taxon>
        <taxon>Euteleostomi</taxon>
        <taxon>Actinopterygii</taxon>
        <taxon>Neopterygii</taxon>
        <taxon>Teleostei</taxon>
        <taxon>Ostariophysi</taxon>
        <taxon>Characiformes</taxon>
        <taxon>Characoidei</taxon>
        <taxon>Acestrorhamphidae</taxon>
        <taxon>Acestrorhamphinae</taxon>
        <taxon>Astyanax</taxon>
    </lineage>
</organism>
<dbReference type="Gene3D" id="3.40.50.300">
    <property type="entry name" value="P-loop containing nucleotide triphosphate hydrolases"/>
    <property type="match status" value="1"/>
</dbReference>
<sequence>MVLFTRGDDLRKMSIEDYIKDSEHSLQNMINQCGNRYHVFNNTNPEDQTQVTALLEKIDCMVAVNGGSCYTNEMFQNTEKALQEEQQRILNEKKEEIEREKEELRAKHEAELEKLKKIVEKERQNVENEKKIQEEEFQKKEAQIKETNEDYFNWDTYSFIFL</sequence>
<dbReference type="InterPro" id="IPR027417">
    <property type="entry name" value="P-loop_NTPase"/>
</dbReference>
<keyword evidence="4" id="KW-0175">Coiled coil</keyword>
<dbReference type="PANTHER" id="PTHR10903:SF188">
    <property type="entry name" value="GTPASE IMAP FAMILY MEMBER 2-LIKE-RELATED"/>
    <property type="match status" value="1"/>
</dbReference>
<proteinExistence type="inferred from homology"/>
<name>A0A8B9HZB3_ASTMX</name>
<reference evidence="6" key="1">
    <citation type="submission" date="2025-08" db="UniProtKB">
        <authorList>
            <consortium name="Ensembl"/>
        </authorList>
    </citation>
    <scope>IDENTIFICATION</scope>
</reference>
<comment type="similarity">
    <text evidence="1">Belongs to the TRAFAC class TrmE-Era-EngA-EngB-Septin-like GTPase superfamily. AIG1/Toc34/Toc159-like paraseptin GTPase family. IAN subfamily.</text>
</comment>
<feature type="coiled-coil region" evidence="4">
    <location>
        <begin position="75"/>
        <end position="150"/>
    </location>
</feature>
<evidence type="ECO:0000313" key="7">
    <source>
        <dbReference type="Proteomes" id="UP000694621"/>
    </source>
</evidence>
<dbReference type="Pfam" id="PF04548">
    <property type="entry name" value="AIG1"/>
    <property type="match status" value="1"/>
</dbReference>
<dbReference type="InterPro" id="IPR045058">
    <property type="entry name" value="GIMA/IAN/Toc"/>
</dbReference>
<dbReference type="GO" id="GO:0005525">
    <property type="term" value="F:GTP binding"/>
    <property type="evidence" value="ECO:0007669"/>
    <property type="project" value="UniProtKB-KW"/>
</dbReference>
<evidence type="ECO:0000256" key="2">
    <source>
        <dbReference type="ARBA" id="ARBA00022741"/>
    </source>
</evidence>
<evidence type="ECO:0000313" key="6">
    <source>
        <dbReference type="Ensembl" id="ENSAMXP00005019355.1"/>
    </source>
</evidence>
<evidence type="ECO:0000256" key="3">
    <source>
        <dbReference type="ARBA" id="ARBA00023134"/>
    </source>
</evidence>
<dbReference type="PANTHER" id="PTHR10903">
    <property type="entry name" value="GTPASE, IMAP FAMILY MEMBER-RELATED"/>
    <property type="match status" value="1"/>
</dbReference>
<protein>
    <recommendedName>
        <fullName evidence="5">AIG1-type G domain-containing protein</fullName>
    </recommendedName>
</protein>
<evidence type="ECO:0000256" key="1">
    <source>
        <dbReference type="ARBA" id="ARBA00008535"/>
    </source>
</evidence>
<keyword evidence="2" id="KW-0547">Nucleotide-binding</keyword>
<dbReference type="Ensembl" id="ENSAMXT00005021402.1">
    <property type="protein sequence ID" value="ENSAMXP00005019355.1"/>
    <property type="gene ID" value="ENSAMXG00005010058.1"/>
</dbReference>
<evidence type="ECO:0000256" key="4">
    <source>
        <dbReference type="SAM" id="Coils"/>
    </source>
</evidence>
<dbReference type="Proteomes" id="UP000694621">
    <property type="component" value="Unplaced"/>
</dbReference>
<evidence type="ECO:0000259" key="5">
    <source>
        <dbReference type="Pfam" id="PF04548"/>
    </source>
</evidence>
<dbReference type="InterPro" id="IPR006703">
    <property type="entry name" value="G_AIG1"/>
</dbReference>
<dbReference type="AlphaFoldDB" id="A0A8B9HZB3"/>